<dbReference type="InParanoid" id="A0A482WXX4"/>
<dbReference type="AlphaFoldDB" id="A0A482WXX4"/>
<name>A0A482WXX4_LAOST</name>
<keyword evidence="2" id="KW-1185">Reference proteome</keyword>
<organism evidence="1 2">
    <name type="scientific">Laodelphax striatellus</name>
    <name type="common">Small brown planthopper</name>
    <name type="synonym">Delphax striatella</name>
    <dbReference type="NCBI Taxonomy" id="195883"/>
    <lineage>
        <taxon>Eukaryota</taxon>
        <taxon>Metazoa</taxon>
        <taxon>Ecdysozoa</taxon>
        <taxon>Arthropoda</taxon>
        <taxon>Hexapoda</taxon>
        <taxon>Insecta</taxon>
        <taxon>Pterygota</taxon>
        <taxon>Neoptera</taxon>
        <taxon>Paraneoptera</taxon>
        <taxon>Hemiptera</taxon>
        <taxon>Auchenorrhyncha</taxon>
        <taxon>Fulgoroidea</taxon>
        <taxon>Delphacidae</taxon>
        <taxon>Criomorphinae</taxon>
        <taxon>Laodelphax</taxon>
    </lineage>
</organism>
<reference evidence="1 2" key="1">
    <citation type="journal article" date="2017" name="Gigascience">
        <title>Genome sequence of the small brown planthopper, Laodelphax striatellus.</title>
        <authorList>
            <person name="Zhu J."/>
            <person name="Jiang F."/>
            <person name="Wang X."/>
            <person name="Yang P."/>
            <person name="Bao Y."/>
            <person name="Zhao W."/>
            <person name="Wang W."/>
            <person name="Lu H."/>
            <person name="Wang Q."/>
            <person name="Cui N."/>
            <person name="Li J."/>
            <person name="Chen X."/>
            <person name="Luo L."/>
            <person name="Yu J."/>
            <person name="Kang L."/>
            <person name="Cui F."/>
        </authorList>
    </citation>
    <scope>NUCLEOTIDE SEQUENCE [LARGE SCALE GENOMIC DNA]</scope>
    <source>
        <strain evidence="1">Lst14</strain>
    </source>
</reference>
<protein>
    <recommendedName>
        <fullName evidence="3">FLYWCH-type domain-containing protein</fullName>
    </recommendedName>
</protein>
<dbReference type="EMBL" id="QKKF02022571">
    <property type="protein sequence ID" value="RZF38358.1"/>
    <property type="molecule type" value="Genomic_DNA"/>
</dbReference>
<evidence type="ECO:0008006" key="3">
    <source>
        <dbReference type="Google" id="ProtNLM"/>
    </source>
</evidence>
<comment type="caution">
    <text evidence="1">The sequence shown here is derived from an EMBL/GenBank/DDBJ whole genome shotgun (WGS) entry which is preliminary data.</text>
</comment>
<dbReference type="Proteomes" id="UP000291343">
    <property type="component" value="Unassembled WGS sequence"/>
</dbReference>
<proteinExistence type="predicted"/>
<gene>
    <name evidence="1" type="ORF">LSTR_LSTR014320</name>
</gene>
<evidence type="ECO:0000313" key="1">
    <source>
        <dbReference type="EMBL" id="RZF38358.1"/>
    </source>
</evidence>
<dbReference type="OrthoDB" id="6630164at2759"/>
<sequence length="319" mass="36724">MSIQKVPSKFATFRWVTENGEVYKYKRTLKRDGGRYVYMQCANEENCKGSCNVFFDEPFNSDSVRGRVVKKSHTFDNCCDLSFSERENLRRRILERAATENTQNSVIFQQEISRNDAVHNDGWRVARQLMATALLPPHRIEEAVGVIEGLAENCVEAEKPKKLIAYFRNEWIMKVTPQSFSVHGQAERTNNSQESLNRCINRTVKPQGSAWDSWDYEHSLPPARLAYGQPPPLTTADRRQLETLLKTGLLFGASIRRQNQTLSNSPSHGHYSHHPSKAYLSTSWNGLYPLLFTLFHCQLKDKRSLPLPFDGFSLVFFRK</sequence>
<evidence type="ECO:0000313" key="2">
    <source>
        <dbReference type="Proteomes" id="UP000291343"/>
    </source>
</evidence>
<accession>A0A482WXX4</accession>